<keyword evidence="2" id="KW-1185">Reference proteome</keyword>
<dbReference type="Proteomes" id="UP001057402">
    <property type="component" value="Chromosome 7"/>
</dbReference>
<evidence type="ECO:0000313" key="1">
    <source>
        <dbReference type="EMBL" id="KAI4340078.1"/>
    </source>
</evidence>
<organism evidence="1 2">
    <name type="scientific">Melastoma candidum</name>
    <dbReference type="NCBI Taxonomy" id="119954"/>
    <lineage>
        <taxon>Eukaryota</taxon>
        <taxon>Viridiplantae</taxon>
        <taxon>Streptophyta</taxon>
        <taxon>Embryophyta</taxon>
        <taxon>Tracheophyta</taxon>
        <taxon>Spermatophyta</taxon>
        <taxon>Magnoliopsida</taxon>
        <taxon>eudicotyledons</taxon>
        <taxon>Gunneridae</taxon>
        <taxon>Pentapetalae</taxon>
        <taxon>rosids</taxon>
        <taxon>malvids</taxon>
        <taxon>Myrtales</taxon>
        <taxon>Melastomataceae</taxon>
        <taxon>Melastomatoideae</taxon>
        <taxon>Melastomateae</taxon>
        <taxon>Melastoma</taxon>
    </lineage>
</organism>
<reference evidence="2" key="1">
    <citation type="journal article" date="2023" name="Front. Plant Sci.">
        <title>Chromosomal-level genome assembly of Melastoma candidum provides insights into trichome evolution.</title>
        <authorList>
            <person name="Zhong Y."/>
            <person name="Wu W."/>
            <person name="Sun C."/>
            <person name="Zou P."/>
            <person name="Liu Y."/>
            <person name="Dai S."/>
            <person name="Zhou R."/>
        </authorList>
    </citation>
    <scope>NUCLEOTIDE SEQUENCE [LARGE SCALE GENOMIC DNA]</scope>
</reference>
<sequence>MDKTILGDLDTLPEEEDKLRMSSFVHHLQARDSLRMYNALVERCFDDCVQSFWRKSLGKKEERCVLHCAHKFLKVSMQVGTKLAELNQTPHLPIQDDSQ</sequence>
<comment type="caution">
    <text evidence="1">The sequence shown here is derived from an EMBL/GenBank/DDBJ whole genome shotgun (WGS) entry which is preliminary data.</text>
</comment>
<name>A0ACB9NTL2_9MYRT</name>
<gene>
    <name evidence="1" type="ORF">MLD38_024950</name>
</gene>
<evidence type="ECO:0000313" key="2">
    <source>
        <dbReference type="Proteomes" id="UP001057402"/>
    </source>
</evidence>
<protein>
    <submittedName>
        <fullName evidence="1">Uncharacterized protein</fullName>
    </submittedName>
</protein>
<dbReference type="EMBL" id="CM042886">
    <property type="protein sequence ID" value="KAI4340078.1"/>
    <property type="molecule type" value="Genomic_DNA"/>
</dbReference>
<proteinExistence type="predicted"/>
<accession>A0ACB9NTL2</accession>